<dbReference type="GO" id="GO:0018845">
    <property type="term" value="F:2-hydroxychromene-2-carboxylate isomerase activity"/>
    <property type="evidence" value="ECO:0007669"/>
    <property type="project" value="UniProtKB-UniRule"/>
</dbReference>
<dbReference type="InterPro" id="IPR001853">
    <property type="entry name" value="DSBA-like_thioredoxin_dom"/>
</dbReference>
<dbReference type="InterPro" id="IPR044087">
    <property type="entry name" value="NahD-like"/>
</dbReference>
<dbReference type="Pfam" id="PF01323">
    <property type="entry name" value="DSBA"/>
    <property type="match status" value="1"/>
</dbReference>
<dbReference type="EMBL" id="FOLG01000011">
    <property type="protein sequence ID" value="SFC91933.1"/>
    <property type="molecule type" value="Genomic_DNA"/>
</dbReference>
<dbReference type="PANTHER" id="PTHR42943:SF2">
    <property type="entry name" value="GLUTATHIONE S-TRANSFERASE KAPPA 1"/>
    <property type="match status" value="1"/>
</dbReference>
<name>A0A1I1NAY8_9RHOB</name>
<evidence type="ECO:0000256" key="1">
    <source>
        <dbReference type="PIRNR" id="PIRNR006386"/>
    </source>
</evidence>
<dbReference type="RefSeq" id="WP_093361838.1">
    <property type="nucleotide sequence ID" value="NZ_FOLG01000011.1"/>
</dbReference>
<dbReference type="GO" id="GO:0004602">
    <property type="term" value="F:glutathione peroxidase activity"/>
    <property type="evidence" value="ECO:0007669"/>
    <property type="project" value="TreeGrafter"/>
</dbReference>
<dbReference type="SUPFAM" id="SSF52833">
    <property type="entry name" value="Thioredoxin-like"/>
    <property type="match status" value="1"/>
</dbReference>
<keyword evidence="5" id="KW-1185">Reference proteome</keyword>
<accession>A0A1I1NAY8</accession>
<dbReference type="GO" id="GO:1901170">
    <property type="term" value="P:naphthalene catabolic process"/>
    <property type="evidence" value="ECO:0007669"/>
    <property type="project" value="InterPro"/>
</dbReference>
<evidence type="ECO:0000259" key="3">
    <source>
        <dbReference type="Pfam" id="PF01323"/>
    </source>
</evidence>
<dbReference type="GO" id="GO:0004364">
    <property type="term" value="F:glutathione transferase activity"/>
    <property type="evidence" value="ECO:0007669"/>
    <property type="project" value="TreeGrafter"/>
</dbReference>
<dbReference type="InterPro" id="IPR051924">
    <property type="entry name" value="GST_Kappa/NadH"/>
</dbReference>
<comment type="catalytic activity">
    <reaction evidence="1">
        <text>2-hydroxychromene-2-carboxylate = (3E)-4-(2-hydroxyphenyl)-2-oxobut-3-enoate</text>
        <dbReference type="Rhea" id="RHEA:27401"/>
        <dbReference type="ChEBI" id="CHEBI:59350"/>
        <dbReference type="ChEBI" id="CHEBI:59353"/>
        <dbReference type="EC" id="5.99.1.4"/>
    </reaction>
</comment>
<comment type="similarity">
    <text evidence="1">Belongs to the GST superfamily. NadH family.</text>
</comment>
<evidence type="ECO:0000313" key="5">
    <source>
        <dbReference type="Proteomes" id="UP000198728"/>
    </source>
</evidence>
<sequence>MATIDFWYSIGSTYSYLTVMRLAQMADSSGVAFRWRPFNVRHVMLAQNNVPFKDKPIKSAYMWRDIERRAQKYGLSPRLPAPYPLADLPLANQVALLGSEEGWVEAYTRATYRRWFEEGLLAGEEPNLSASLSEIGLPAERIIDTAKSPRIVEALSAATEEAMALGIFGAPSFVVGGEVFWGDDRLEDAVAWAKR</sequence>
<dbReference type="InterPro" id="IPR036249">
    <property type="entry name" value="Thioredoxin-like_sf"/>
</dbReference>
<dbReference type="InterPro" id="IPR014440">
    <property type="entry name" value="HCCAis_GSTk"/>
</dbReference>
<dbReference type="PIRSF" id="PIRSF006386">
    <property type="entry name" value="HCCAis_GSTk"/>
    <property type="match status" value="1"/>
</dbReference>
<feature type="domain" description="DSBA-like thioredoxin" evidence="3">
    <location>
        <begin position="3"/>
        <end position="188"/>
    </location>
</feature>
<dbReference type="GO" id="GO:0006749">
    <property type="term" value="P:glutathione metabolic process"/>
    <property type="evidence" value="ECO:0007669"/>
    <property type="project" value="TreeGrafter"/>
</dbReference>
<dbReference type="STRING" id="441112.SAMN04488094_111101"/>
<reference evidence="4 5" key="1">
    <citation type="submission" date="2016-10" db="EMBL/GenBank/DDBJ databases">
        <authorList>
            <person name="de Groot N.N."/>
        </authorList>
    </citation>
    <scope>NUCLEOTIDE SEQUENCE [LARGE SCALE GENOMIC DNA]</scope>
    <source>
        <strain evidence="4 5">DSM 19548</strain>
    </source>
</reference>
<dbReference type="Gene3D" id="3.40.30.10">
    <property type="entry name" value="Glutaredoxin"/>
    <property type="match status" value="1"/>
</dbReference>
<dbReference type="PANTHER" id="PTHR42943">
    <property type="entry name" value="GLUTATHIONE S-TRANSFERASE KAPPA"/>
    <property type="match status" value="1"/>
</dbReference>
<protein>
    <recommendedName>
        <fullName evidence="1">2-hydroxychromene-2-carboxylate isomerase</fullName>
        <ecNumber evidence="1">5.99.1.4</ecNumber>
    </recommendedName>
</protein>
<dbReference type="OrthoDB" id="5244108at2"/>
<organism evidence="4 5">
    <name type="scientific">Tropicimonas isoalkanivorans</name>
    <dbReference type="NCBI Taxonomy" id="441112"/>
    <lineage>
        <taxon>Bacteria</taxon>
        <taxon>Pseudomonadati</taxon>
        <taxon>Pseudomonadota</taxon>
        <taxon>Alphaproteobacteria</taxon>
        <taxon>Rhodobacterales</taxon>
        <taxon>Roseobacteraceae</taxon>
        <taxon>Tropicimonas</taxon>
    </lineage>
</organism>
<evidence type="ECO:0000256" key="2">
    <source>
        <dbReference type="PIRSR" id="PIRSR006386-1"/>
    </source>
</evidence>
<dbReference type="AlphaFoldDB" id="A0A1I1NAY8"/>
<keyword evidence="1 4" id="KW-0413">Isomerase</keyword>
<dbReference type="Proteomes" id="UP000198728">
    <property type="component" value="Unassembled WGS sequence"/>
</dbReference>
<feature type="active site" description="Nucleophile" evidence="2">
    <location>
        <position position="12"/>
    </location>
</feature>
<gene>
    <name evidence="4" type="ORF">SAMN04488094_111101</name>
</gene>
<dbReference type="CDD" id="cd03022">
    <property type="entry name" value="DsbA_HCCA_Iso"/>
    <property type="match status" value="1"/>
</dbReference>
<proteinExistence type="inferred from homology"/>
<evidence type="ECO:0000313" key="4">
    <source>
        <dbReference type="EMBL" id="SFC91933.1"/>
    </source>
</evidence>
<dbReference type="EC" id="5.99.1.4" evidence="1"/>